<keyword evidence="2" id="KW-1185">Reference proteome</keyword>
<evidence type="ECO:0000313" key="2">
    <source>
        <dbReference type="Proteomes" id="UP001054945"/>
    </source>
</evidence>
<dbReference type="Proteomes" id="UP001054945">
    <property type="component" value="Unassembled WGS sequence"/>
</dbReference>
<reference evidence="1 2" key="1">
    <citation type="submission" date="2021-06" db="EMBL/GenBank/DDBJ databases">
        <title>Caerostris extrusa draft genome.</title>
        <authorList>
            <person name="Kono N."/>
            <person name="Arakawa K."/>
        </authorList>
    </citation>
    <scope>NUCLEOTIDE SEQUENCE [LARGE SCALE GENOMIC DNA]</scope>
</reference>
<proteinExistence type="predicted"/>
<comment type="caution">
    <text evidence="1">The sequence shown here is derived from an EMBL/GenBank/DDBJ whole genome shotgun (WGS) entry which is preliminary data.</text>
</comment>
<accession>A0AAV4UB59</accession>
<dbReference type="AlphaFoldDB" id="A0AAV4UB59"/>
<gene>
    <name evidence="1" type="ORF">CEXT_321351</name>
</gene>
<protein>
    <submittedName>
        <fullName evidence="1">Uncharacterized protein</fullName>
    </submittedName>
</protein>
<name>A0AAV4UB59_CAEEX</name>
<dbReference type="EMBL" id="BPLR01012569">
    <property type="protein sequence ID" value="GIY54904.1"/>
    <property type="molecule type" value="Genomic_DNA"/>
</dbReference>
<sequence>MLSISCKKRVREYNLIHIIDAQTNLFAFFQTIHTYFNPQDFHLRGEFWDRTLQKILKPSEGKITSPTPSHPLFASVNYLNPIKLAQFSIQPTVPRIIAKRISEWSYP</sequence>
<evidence type="ECO:0000313" key="1">
    <source>
        <dbReference type="EMBL" id="GIY54904.1"/>
    </source>
</evidence>
<organism evidence="1 2">
    <name type="scientific">Caerostris extrusa</name>
    <name type="common">Bark spider</name>
    <name type="synonym">Caerostris bankana</name>
    <dbReference type="NCBI Taxonomy" id="172846"/>
    <lineage>
        <taxon>Eukaryota</taxon>
        <taxon>Metazoa</taxon>
        <taxon>Ecdysozoa</taxon>
        <taxon>Arthropoda</taxon>
        <taxon>Chelicerata</taxon>
        <taxon>Arachnida</taxon>
        <taxon>Araneae</taxon>
        <taxon>Araneomorphae</taxon>
        <taxon>Entelegynae</taxon>
        <taxon>Araneoidea</taxon>
        <taxon>Araneidae</taxon>
        <taxon>Caerostris</taxon>
    </lineage>
</organism>